<keyword evidence="11 18" id="KW-0249">Electron transport</keyword>
<feature type="transmembrane region" description="Helical" evidence="18">
    <location>
        <begin position="140"/>
        <end position="160"/>
    </location>
</feature>
<geneLocation type="mitochondrion" evidence="21"/>
<keyword evidence="14 18" id="KW-0830">Ubiquinone</keyword>
<gene>
    <name evidence="21" type="primary">ND2</name>
</gene>
<comment type="catalytic activity">
    <reaction evidence="17 18">
        <text>a ubiquinone + NADH + 5 H(+)(in) = a ubiquinol + NAD(+) + 4 H(+)(out)</text>
        <dbReference type="Rhea" id="RHEA:29091"/>
        <dbReference type="Rhea" id="RHEA-COMP:9565"/>
        <dbReference type="Rhea" id="RHEA-COMP:9566"/>
        <dbReference type="ChEBI" id="CHEBI:15378"/>
        <dbReference type="ChEBI" id="CHEBI:16389"/>
        <dbReference type="ChEBI" id="CHEBI:17976"/>
        <dbReference type="ChEBI" id="CHEBI:57540"/>
        <dbReference type="ChEBI" id="CHEBI:57945"/>
        <dbReference type="EC" id="7.1.1.2"/>
    </reaction>
</comment>
<evidence type="ECO:0000256" key="8">
    <source>
        <dbReference type="ARBA" id="ARBA00022692"/>
    </source>
</evidence>
<evidence type="ECO:0000256" key="7">
    <source>
        <dbReference type="ARBA" id="ARBA00022660"/>
    </source>
</evidence>
<dbReference type="GO" id="GO:0008137">
    <property type="term" value="F:NADH dehydrogenase (ubiquinone) activity"/>
    <property type="evidence" value="ECO:0007669"/>
    <property type="project" value="UniProtKB-EC"/>
</dbReference>
<name>A0A1L5BW82_9CRUS</name>
<dbReference type="GO" id="GO:0006120">
    <property type="term" value="P:mitochondrial electron transport, NADH to ubiquinone"/>
    <property type="evidence" value="ECO:0007669"/>
    <property type="project" value="InterPro"/>
</dbReference>
<evidence type="ECO:0000256" key="17">
    <source>
        <dbReference type="ARBA" id="ARBA00049551"/>
    </source>
</evidence>
<keyword evidence="19" id="KW-0732">Signal</keyword>
<comment type="similarity">
    <text evidence="3 18">Belongs to the complex I subunit 2 family.</text>
</comment>
<keyword evidence="6" id="KW-0813">Transport</keyword>
<evidence type="ECO:0000256" key="9">
    <source>
        <dbReference type="ARBA" id="ARBA00022792"/>
    </source>
</evidence>
<feature type="transmembrane region" description="Helical" evidence="18">
    <location>
        <begin position="232"/>
        <end position="254"/>
    </location>
</feature>
<evidence type="ECO:0000256" key="18">
    <source>
        <dbReference type="RuleBase" id="RU003403"/>
    </source>
</evidence>
<dbReference type="EC" id="7.1.1.2" evidence="4 18"/>
<evidence type="ECO:0000256" key="19">
    <source>
        <dbReference type="SAM" id="SignalP"/>
    </source>
</evidence>
<keyword evidence="16 18" id="KW-0472">Membrane</keyword>
<comment type="subcellular location">
    <subcellularLocation>
        <location evidence="2 18">Mitochondrion inner membrane</location>
        <topology evidence="2 18">Multi-pass membrane protein</topology>
    </subcellularLocation>
</comment>
<sequence length="325" mass="34833">MPTHPAFLLFFVSLVSSLFITASANSWFIAWIGLEVNLLSFIPLVLKKKSAEVALKYFLVQALASVLIISAISLGPGVAWSFMAVTVALLLKSGAAPSHQWLPAVVEGLSWPLVAVLLTIQKINPLIIIFFALKASTVTWILPVYVVCSSFVGAVGGLTQTSLRKIMAYSAIAHLSWVLAGLLCSSWGWLVYFGFYTFVLVSLVVLLSYGQLMTLNDLTTMNSPYLSFVTNLVMMSLGGLPPFTGFVPKFMLVLQLSATEYSVLLAPLLASTFVSLFMYARVLLTGVVLSSTSSTLGAPVSKVGSALIFLNLAGLVLPPLAVLLT</sequence>
<evidence type="ECO:0000256" key="13">
    <source>
        <dbReference type="ARBA" id="ARBA00023027"/>
    </source>
</evidence>
<keyword evidence="9 18" id="KW-0999">Mitochondrion inner membrane</keyword>
<dbReference type="PRINTS" id="PR01436">
    <property type="entry name" value="NADHDHGNASE2"/>
</dbReference>
<keyword evidence="12 18" id="KW-1133">Transmembrane helix</keyword>
<dbReference type="PANTHER" id="PTHR46552">
    <property type="entry name" value="NADH-UBIQUINONE OXIDOREDUCTASE CHAIN 2"/>
    <property type="match status" value="1"/>
</dbReference>
<keyword evidence="13 18" id="KW-0520">NAD</keyword>
<feature type="transmembrane region" description="Helical" evidence="18">
    <location>
        <begin position="190"/>
        <end position="212"/>
    </location>
</feature>
<dbReference type="GO" id="GO:0005743">
    <property type="term" value="C:mitochondrial inner membrane"/>
    <property type="evidence" value="ECO:0007669"/>
    <property type="project" value="UniProtKB-SubCell"/>
</dbReference>
<feature type="transmembrane region" description="Helical" evidence="18">
    <location>
        <begin position="111"/>
        <end position="133"/>
    </location>
</feature>
<evidence type="ECO:0000256" key="15">
    <source>
        <dbReference type="ARBA" id="ARBA00023128"/>
    </source>
</evidence>
<dbReference type="PANTHER" id="PTHR46552:SF1">
    <property type="entry name" value="NADH-UBIQUINONE OXIDOREDUCTASE CHAIN 2"/>
    <property type="match status" value="1"/>
</dbReference>
<evidence type="ECO:0000256" key="4">
    <source>
        <dbReference type="ARBA" id="ARBA00012944"/>
    </source>
</evidence>
<evidence type="ECO:0000256" key="12">
    <source>
        <dbReference type="ARBA" id="ARBA00022989"/>
    </source>
</evidence>
<dbReference type="InterPro" id="IPR050175">
    <property type="entry name" value="Complex_I_Subunit_2"/>
</dbReference>
<evidence type="ECO:0000256" key="16">
    <source>
        <dbReference type="ARBA" id="ARBA00023136"/>
    </source>
</evidence>
<comment type="function">
    <text evidence="1">Core subunit of the mitochondrial membrane respiratory chain NADH dehydrogenase (Complex I) that is believed to belong to the minimal assembly required for catalysis. Complex I functions in the transfer of electrons from NADH to the respiratory chain. The immediate electron acceptor for the enzyme is believed to be ubiquinone.</text>
</comment>
<feature type="transmembrane region" description="Helical" evidence="18">
    <location>
        <begin position="27"/>
        <end position="46"/>
    </location>
</feature>
<evidence type="ECO:0000256" key="3">
    <source>
        <dbReference type="ARBA" id="ARBA00007012"/>
    </source>
</evidence>
<feature type="transmembrane region" description="Helical" evidence="18">
    <location>
        <begin position="166"/>
        <end position="183"/>
    </location>
</feature>
<dbReference type="InterPro" id="IPR001750">
    <property type="entry name" value="ND/Mrp_TM"/>
</dbReference>
<dbReference type="InterPro" id="IPR003917">
    <property type="entry name" value="NADH_UbQ_OxRdtase_chain2"/>
</dbReference>
<reference evidence="21" key="1">
    <citation type="journal article" date="2016" name="BMC Genomics">
        <title>Evolution of mitochondrial genomes in Baikalian amphipods.</title>
        <authorList>
            <person name="Romanova E.V."/>
            <person name="Aleoshin V.V."/>
            <person name="Kamaltynov R.M."/>
            <person name="Mikhailov K.V."/>
            <person name="Logacheva M.D."/>
            <person name="Sirotinina E.A."/>
            <person name="Gornov A.Y."/>
            <person name="Anikin A.S."/>
            <person name="Sherbakov D.Y."/>
        </authorList>
    </citation>
    <scope>NUCLEOTIDE SEQUENCE</scope>
</reference>
<organism evidence="21">
    <name type="scientific">Crypturopus tuberculatus</name>
    <dbReference type="NCBI Taxonomy" id="686701"/>
    <lineage>
        <taxon>Eukaryota</taxon>
        <taxon>Metazoa</taxon>
        <taxon>Ecdysozoa</taxon>
        <taxon>Arthropoda</taxon>
        <taxon>Crustacea</taxon>
        <taxon>Multicrustacea</taxon>
        <taxon>Malacostraca</taxon>
        <taxon>Eumalacostraca</taxon>
        <taxon>Peracarida</taxon>
        <taxon>Amphipoda</taxon>
        <taxon>Senticaudata</taxon>
        <taxon>Gammarida</taxon>
        <taxon>Gammaridira</taxon>
        <taxon>Gammaroidea</taxon>
        <taxon>Micruropodidae</taxon>
        <taxon>Crypturopodinae</taxon>
        <taxon>Crypturopus</taxon>
    </lineage>
</organism>
<evidence type="ECO:0000256" key="10">
    <source>
        <dbReference type="ARBA" id="ARBA00022967"/>
    </source>
</evidence>
<evidence type="ECO:0000256" key="11">
    <source>
        <dbReference type="ARBA" id="ARBA00022982"/>
    </source>
</evidence>
<dbReference type="AlphaFoldDB" id="A0A1L5BW82"/>
<evidence type="ECO:0000313" key="21">
    <source>
        <dbReference type="EMBL" id="APL97222.1"/>
    </source>
</evidence>
<evidence type="ECO:0000256" key="14">
    <source>
        <dbReference type="ARBA" id="ARBA00023075"/>
    </source>
</evidence>
<evidence type="ECO:0000259" key="20">
    <source>
        <dbReference type="Pfam" id="PF00361"/>
    </source>
</evidence>
<feature type="signal peptide" evidence="19">
    <location>
        <begin position="1"/>
        <end position="17"/>
    </location>
</feature>
<evidence type="ECO:0000256" key="2">
    <source>
        <dbReference type="ARBA" id="ARBA00004448"/>
    </source>
</evidence>
<keyword evidence="7 18" id="KW-0679">Respiratory chain</keyword>
<keyword evidence="8 18" id="KW-0812">Transmembrane</keyword>
<dbReference type="Pfam" id="PF00361">
    <property type="entry name" value="Proton_antipo_M"/>
    <property type="match status" value="1"/>
</dbReference>
<comment type="function">
    <text evidence="18">Core subunit of the mitochondrial membrane respiratory chain NADH dehydrogenase (Complex I) which catalyzes electron transfer from NADH through the respiratory chain, using ubiquinone as an electron acceptor. Essential for the catalytic activity and assembly of complex I.</text>
</comment>
<evidence type="ECO:0000256" key="6">
    <source>
        <dbReference type="ARBA" id="ARBA00022448"/>
    </source>
</evidence>
<feature type="transmembrane region" description="Helical" evidence="18">
    <location>
        <begin position="58"/>
        <end position="91"/>
    </location>
</feature>
<feature type="transmembrane region" description="Helical" evidence="18">
    <location>
        <begin position="303"/>
        <end position="324"/>
    </location>
</feature>
<dbReference type="SMR" id="A0A1L5BW82"/>
<feature type="chain" id="PRO_5012024158" description="NADH-ubiquinone oxidoreductase chain 2" evidence="19">
    <location>
        <begin position="18"/>
        <end position="325"/>
    </location>
</feature>
<protein>
    <recommendedName>
        <fullName evidence="5 18">NADH-ubiquinone oxidoreductase chain 2</fullName>
        <ecNumber evidence="4 18">7.1.1.2</ecNumber>
    </recommendedName>
</protein>
<keyword evidence="10 18" id="KW-1278">Translocase</keyword>
<proteinExistence type="inferred from homology"/>
<feature type="transmembrane region" description="Helical" evidence="18">
    <location>
        <begin position="261"/>
        <end position="283"/>
    </location>
</feature>
<evidence type="ECO:0000256" key="5">
    <source>
        <dbReference type="ARBA" id="ARBA00021008"/>
    </source>
</evidence>
<dbReference type="EMBL" id="KX341963">
    <property type="protein sequence ID" value="APL97222.1"/>
    <property type="molecule type" value="Genomic_DNA"/>
</dbReference>
<feature type="domain" description="NADH:quinone oxidoreductase/Mrp antiporter transmembrane" evidence="20">
    <location>
        <begin position="78"/>
        <end position="266"/>
    </location>
</feature>
<keyword evidence="15 18" id="KW-0496">Mitochondrion</keyword>
<accession>A0A1L5BW82</accession>
<evidence type="ECO:0000256" key="1">
    <source>
        <dbReference type="ARBA" id="ARBA00003257"/>
    </source>
</evidence>